<comment type="caution">
    <text evidence="2">The sequence shown here is derived from an EMBL/GenBank/DDBJ whole genome shotgun (WGS) entry which is preliminary data.</text>
</comment>
<evidence type="ECO:0000313" key="3">
    <source>
        <dbReference type="Proteomes" id="UP001500506"/>
    </source>
</evidence>
<gene>
    <name evidence="2" type="ORF">GCM10009747_28740</name>
</gene>
<dbReference type="Pfam" id="PF14021">
    <property type="entry name" value="TNT"/>
    <property type="match status" value="1"/>
</dbReference>
<sequence>MFDELRQQLDARGILRAAVVLPGDDVRPVEGALEIRALDGGFELATLDYGRAVPLARDDSEAGIGRLLLEYLDRPLPAASTMPVAAFEQLAAASAGHYAELRDRLAGGSLLITLPPQLALDRIGALDGVLLFPAGTSVEARALPPTALAEGAELHRFVTAGDVLVRADVVPPWFGQPGGALRFALAEDFRGVRDLVVAGALERVVAS</sequence>
<reference evidence="2 3" key="1">
    <citation type="journal article" date="2019" name="Int. J. Syst. Evol. Microbiol.">
        <title>The Global Catalogue of Microorganisms (GCM) 10K type strain sequencing project: providing services to taxonomists for standard genome sequencing and annotation.</title>
        <authorList>
            <consortium name="The Broad Institute Genomics Platform"/>
            <consortium name="The Broad Institute Genome Sequencing Center for Infectious Disease"/>
            <person name="Wu L."/>
            <person name="Ma J."/>
        </authorList>
    </citation>
    <scope>NUCLEOTIDE SEQUENCE [LARGE SCALE GENOMIC DNA]</scope>
    <source>
        <strain evidence="2 3">JCM 14319</strain>
    </source>
</reference>
<evidence type="ECO:0000259" key="1">
    <source>
        <dbReference type="Pfam" id="PF14021"/>
    </source>
</evidence>
<organism evidence="2 3">
    <name type="scientific">Agromyces humatus</name>
    <dbReference type="NCBI Taxonomy" id="279573"/>
    <lineage>
        <taxon>Bacteria</taxon>
        <taxon>Bacillati</taxon>
        <taxon>Actinomycetota</taxon>
        <taxon>Actinomycetes</taxon>
        <taxon>Micrococcales</taxon>
        <taxon>Microbacteriaceae</taxon>
        <taxon>Agromyces</taxon>
    </lineage>
</organism>
<name>A0ABN2KVI3_9MICO</name>
<accession>A0ABN2KVI3</accession>
<protein>
    <recommendedName>
        <fullName evidence="1">TNT domain-containing protein</fullName>
    </recommendedName>
</protein>
<dbReference type="EMBL" id="BAAANH010000006">
    <property type="protein sequence ID" value="GAA1766672.1"/>
    <property type="molecule type" value="Genomic_DNA"/>
</dbReference>
<dbReference type="InterPro" id="IPR025331">
    <property type="entry name" value="TNT"/>
</dbReference>
<evidence type="ECO:0000313" key="2">
    <source>
        <dbReference type="EMBL" id="GAA1766672.1"/>
    </source>
</evidence>
<dbReference type="Proteomes" id="UP001500506">
    <property type="component" value="Unassembled WGS sequence"/>
</dbReference>
<proteinExistence type="predicted"/>
<dbReference type="RefSeq" id="WP_232498054.1">
    <property type="nucleotide sequence ID" value="NZ_BAAANH010000006.1"/>
</dbReference>
<keyword evidence="3" id="KW-1185">Reference proteome</keyword>
<feature type="domain" description="TNT" evidence="1">
    <location>
        <begin position="113"/>
        <end position="204"/>
    </location>
</feature>